<evidence type="ECO:0000256" key="4">
    <source>
        <dbReference type="ARBA" id="ARBA00022670"/>
    </source>
</evidence>
<dbReference type="InterPro" id="IPR000209">
    <property type="entry name" value="Peptidase_S8/S53_dom"/>
</dbReference>
<dbReference type="PROSITE" id="PS00138">
    <property type="entry name" value="SUBTILASE_SER"/>
    <property type="match status" value="1"/>
</dbReference>
<evidence type="ECO:0000256" key="7">
    <source>
        <dbReference type="PROSITE-ProRule" id="PRU01240"/>
    </source>
</evidence>
<dbReference type="InterPro" id="IPR036852">
    <property type="entry name" value="Peptidase_S8/S53_dom_sf"/>
</dbReference>
<evidence type="ECO:0000313" key="11">
    <source>
        <dbReference type="Proteomes" id="UP000180175"/>
    </source>
</evidence>
<dbReference type="GO" id="GO:0004252">
    <property type="term" value="F:serine-type endopeptidase activity"/>
    <property type="evidence" value="ECO:0007669"/>
    <property type="project" value="UniProtKB-UniRule"/>
</dbReference>
<evidence type="ECO:0000256" key="6">
    <source>
        <dbReference type="ARBA" id="ARBA00022825"/>
    </source>
</evidence>
<dbReference type="PANTHER" id="PTHR43806">
    <property type="entry name" value="PEPTIDASE S8"/>
    <property type="match status" value="1"/>
</dbReference>
<dbReference type="RefSeq" id="WP_071315924.1">
    <property type="nucleotide sequence ID" value="NZ_CP063356.2"/>
</dbReference>
<evidence type="ECO:0000256" key="1">
    <source>
        <dbReference type="ARBA" id="ARBA00004613"/>
    </source>
</evidence>
<proteinExistence type="inferred from homology"/>
<reference evidence="10 11" key="3">
    <citation type="journal article" date="2019" name="Int. J. Syst. Evol. Microbiol.">
        <title>Anaerobacillus isosaccharinicus sp. nov., an alkaliphilic bacterium which degrades isosaccharinic acid.</title>
        <authorList>
            <person name="Bassil N.M."/>
            <person name="Lloyd J.R."/>
        </authorList>
    </citation>
    <scope>NUCLEOTIDE SEQUENCE [LARGE SCALE GENOMIC DNA]</scope>
    <source>
        <strain evidence="10 11">NB2006</strain>
    </source>
</reference>
<dbReference type="SUPFAM" id="SSF52743">
    <property type="entry name" value="Subtilisin-like"/>
    <property type="match status" value="1"/>
</dbReference>
<evidence type="ECO:0000256" key="5">
    <source>
        <dbReference type="ARBA" id="ARBA00022801"/>
    </source>
</evidence>
<evidence type="ECO:0000313" key="9">
    <source>
        <dbReference type="EMBL" id="OIJ22846.1"/>
    </source>
</evidence>
<evidence type="ECO:0000256" key="3">
    <source>
        <dbReference type="ARBA" id="ARBA00022525"/>
    </source>
</evidence>
<dbReference type="Pfam" id="PF00082">
    <property type="entry name" value="Peptidase_S8"/>
    <property type="match status" value="1"/>
</dbReference>
<dbReference type="GO" id="GO:0005576">
    <property type="term" value="C:extracellular region"/>
    <property type="evidence" value="ECO:0007669"/>
    <property type="project" value="UniProtKB-SubCell"/>
</dbReference>
<accession>A0A1S2ME23</accession>
<keyword evidence="11" id="KW-1185">Reference proteome</keyword>
<dbReference type="Proteomes" id="UP000180175">
    <property type="component" value="Chromosome"/>
</dbReference>
<organism evidence="9 11">
    <name type="scientific">Anaerobacillus isosaccharinicus</name>
    <dbReference type="NCBI Taxonomy" id="1532552"/>
    <lineage>
        <taxon>Bacteria</taxon>
        <taxon>Bacillati</taxon>
        <taxon>Bacillota</taxon>
        <taxon>Bacilli</taxon>
        <taxon>Bacillales</taxon>
        <taxon>Bacillaceae</taxon>
        <taxon>Anaerobacillus</taxon>
    </lineage>
</organism>
<name>A0A1S2ME23_9BACI</name>
<dbReference type="InterPro" id="IPR015500">
    <property type="entry name" value="Peptidase_S8_subtilisin-rel"/>
</dbReference>
<evidence type="ECO:0000259" key="8">
    <source>
        <dbReference type="Pfam" id="PF00082"/>
    </source>
</evidence>
<dbReference type="AlphaFoldDB" id="A0A1S2ME23"/>
<dbReference type="EMBL" id="LQXD01000020">
    <property type="protein sequence ID" value="OIJ22846.1"/>
    <property type="molecule type" value="Genomic_DNA"/>
</dbReference>
<reference evidence="10" key="4">
    <citation type="submission" date="2020-10" db="EMBL/GenBank/DDBJ databases">
        <authorList>
            <person name="Bassil N.M."/>
            <person name="Lloyd J.R."/>
        </authorList>
    </citation>
    <scope>NUCLEOTIDE SEQUENCE</scope>
    <source>
        <strain evidence="10">NB2006</strain>
    </source>
</reference>
<reference evidence="9 11" key="1">
    <citation type="submission" date="2016-10" db="EMBL/GenBank/DDBJ databases">
        <title>Draft genome sequences of four alkaliphilic bacteria belonging to the Anaerobacillus genus.</title>
        <authorList>
            <person name="Bassil N.M."/>
            <person name="Lloyd J.R."/>
        </authorList>
    </citation>
    <scope>NUCLEOTIDE SEQUENCE [LARGE SCALE GENOMIC DNA]</scope>
    <source>
        <strain evidence="9 11">NB2006</strain>
    </source>
</reference>
<keyword evidence="6 7" id="KW-0720">Serine protease</keyword>
<evidence type="ECO:0000313" key="10">
    <source>
        <dbReference type="EMBL" id="QOY35732.1"/>
    </source>
</evidence>
<keyword evidence="4 7" id="KW-0645">Protease</keyword>
<gene>
    <name evidence="10" type="ORF">AWH56_024220</name>
    <name evidence="9" type="ORF">AWH56_04160</name>
</gene>
<reference evidence="10 11" key="2">
    <citation type="journal article" date="2017" name="Genome Announc.">
        <title>Draft Genome Sequences of Four Alkaliphilic Bacteria Belonging to the Anaerobacillus Genus.</title>
        <authorList>
            <person name="Bassil N.M."/>
            <person name="Lloyd J.R."/>
        </authorList>
    </citation>
    <scope>NUCLEOTIDE SEQUENCE [LARGE SCALE GENOMIC DNA]</scope>
    <source>
        <strain evidence="10 11">NB2006</strain>
    </source>
</reference>
<dbReference type="Gene3D" id="3.40.50.200">
    <property type="entry name" value="Peptidase S8/S53 domain"/>
    <property type="match status" value="1"/>
</dbReference>
<feature type="active site" description="Charge relay system" evidence="7">
    <location>
        <position position="344"/>
    </location>
</feature>
<dbReference type="PANTHER" id="PTHR43806:SF11">
    <property type="entry name" value="CEREVISIN-RELATED"/>
    <property type="match status" value="1"/>
</dbReference>
<dbReference type="InterPro" id="IPR023828">
    <property type="entry name" value="Peptidase_S8_Ser-AS"/>
</dbReference>
<dbReference type="KEGG" id="aia:AWH56_024220"/>
<dbReference type="EMBL" id="CP063356">
    <property type="protein sequence ID" value="QOY35732.1"/>
    <property type="molecule type" value="Genomic_DNA"/>
</dbReference>
<keyword evidence="3" id="KW-0964">Secreted</keyword>
<keyword evidence="5 7" id="KW-0378">Hydrolase</keyword>
<dbReference type="InterPro" id="IPR050131">
    <property type="entry name" value="Peptidase_S8_subtilisin-like"/>
</dbReference>
<comment type="subcellular location">
    <subcellularLocation>
        <location evidence="1">Secreted</location>
    </subcellularLocation>
</comment>
<dbReference type="PROSITE" id="PS51892">
    <property type="entry name" value="SUBTILASE"/>
    <property type="match status" value="1"/>
</dbReference>
<comment type="similarity">
    <text evidence="2 7">Belongs to the peptidase S8 family.</text>
</comment>
<feature type="active site" description="Charge relay system" evidence="7">
    <location>
        <position position="377"/>
    </location>
</feature>
<feature type="domain" description="Peptidase S8/S53" evidence="8">
    <location>
        <begin position="336"/>
        <end position="579"/>
    </location>
</feature>
<evidence type="ECO:0000256" key="2">
    <source>
        <dbReference type="ARBA" id="ARBA00011073"/>
    </source>
</evidence>
<feature type="active site" description="Charge relay system" evidence="7">
    <location>
        <position position="531"/>
    </location>
</feature>
<dbReference type="InterPro" id="IPR034084">
    <property type="entry name" value="Thermitase-like_dom"/>
</dbReference>
<protein>
    <submittedName>
        <fullName evidence="10">S8 family serine peptidase</fullName>
    </submittedName>
</protein>
<dbReference type="GO" id="GO:0006508">
    <property type="term" value="P:proteolysis"/>
    <property type="evidence" value="ECO:0007669"/>
    <property type="project" value="UniProtKB-KW"/>
</dbReference>
<dbReference type="CDD" id="cd07484">
    <property type="entry name" value="Peptidases_S8_Thermitase_like"/>
    <property type="match status" value="1"/>
</dbReference>
<sequence>MRRLATMFSIVMIGVIAIWYATAHQGEEFHGQGHMSMLQQQALDAVMAEDLALTTSMFIDQLKNQLLRWSEQDFSNDEFHAEFQEELLNHHHFEGFAVFNHDGKIENLAGDIHEQDLIKLSHEIDGLESSDPYTKNGNEYMLVGCTTPDGKKVIGEVDLSFVKKYVRDLAHVVDANGNLFIGGSEAEVEFEGEGIRAKGASKIVTELGWEIVVQSEPDGLKDEDHYVEHEVILSFVEGVNGDQWIKTSPLTLVKNGGPYYVVRDETRPTDQLVYELSLLEEVETVEPNYFYTKQRQEPFVRRQGEIVPNDEFYEPYQWNLSQIFAEIGWNITSGAKDVPIAILDSGADPDHEDLKDRILYGYNAFKDDGEYFDEHGHGTHVAGITAATTNNITGIAGVSWANPLLPVKVLNENAEGTAFEVANGIRWATDNGAKVINMSLGDTFNSRIMHDAIRYAYKNDVVLIAAAGNDNVETPMYPAAYEEVIAVSAVDNQRHKAIFSNFGNHIDVTAPGEHIPSTFLDNAYVMMSGTSMAAPHVAGLAGLIRSINPELTNVEVAEIIISTANDIGPIGFDPYYGYGEINVVKALQQLTNGQKGR</sequence>
<dbReference type="PRINTS" id="PR00723">
    <property type="entry name" value="SUBTILISIN"/>
</dbReference>
<dbReference type="OrthoDB" id="9798386at2"/>